<dbReference type="FunFam" id="3.30.420.10:FF:000045">
    <property type="entry name" value="3'-5' exonuclease DinG"/>
    <property type="match status" value="1"/>
</dbReference>
<name>A0A011PYZ7_9PROT</name>
<feature type="domain" description="Exonuclease" evidence="6">
    <location>
        <begin position="9"/>
        <end position="174"/>
    </location>
</feature>
<dbReference type="GO" id="GO:0008408">
    <property type="term" value="F:3'-5' exonuclease activity"/>
    <property type="evidence" value="ECO:0007669"/>
    <property type="project" value="TreeGrafter"/>
</dbReference>
<dbReference type="EC" id="2.7.7.7" evidence="1"/>
<organism evidence="7 8">
    <name type="scientific">Candidatus Accumulibacter appositus</name>
    <dbReference type="NCBI Taxonomy" id="1454003"/>
    <lineage>
        <taxon>Bacteria</taxon>
        <taxon>Pseudomonadati</taxon>
        <taxon>Pseudomonadota</taxon>
        <taxon>Betaproteobacteria</taxon>
        <taxon>Candidatus Accumulibacter</taxon>
    </lineage>
</organism>
<dbReference type="SMART" id="SM00479">
    <property type="entry name" value="EXOIII"/>
    <property type="match status" value="1"/>
</dbReference>
<comment type="catalytic activity">
    <reaction evidence="4">
        <text>DNA(n) + a 2'-deoxyribonucleoside 5'-triphosphate = DNA(n+1) + diphosphate</text>
        <dbReference type="Rhea" id="RHEA:22508"/>
        <dbReference type="Rhea" id="RHEA-COMP:17339"/>
        <dbReference type="Rhea" id="RHEA-COMP:17340"/>
        <dbReference type="ChEBI" id="CHEBI:33019"/>
        <dbReference type="ChEBI" id="CHEBI:61560"/>
        <dbReference type="ChEBI" id="CHEBI:173112"/>
        <dbReference type="EC" id="2.7.7.7"/>
    </reaction>
</comment>
<comment type="caution">
    <text evidence="7">The sequence shown here is derived from an EMBL/GenBank/DDBJ whole genome shotgun (WGS) entry which is preliminary data.</text>
</comment>
<feature type="region of interest" description="Disordered" evidence="5">
    <location>
        <begin position="271"/>
        <end position="291"/>
    </location>
</feature>
<proteinExistence type="predicted"/>
<feature type="compositionally biased region" description="Polar residues" evidence="5">
    <location>
        <begin position="272"/>
        <end position="283"/>
    </location>
</feature>
<dbReference type="PATRIC" id="fig|1454003.3.peg.669"/>
<comment type="subunit">
    <text evidence="3">DNA polymerase III contains a core (composed of alpha, epsilon and theta chains) that associates with a tau subunit. This core dimerizes to form the POLIII' complex. PolIII' associates with the gamma complex (composed of gamma, delta, delta', psi and chi chains) and with the beta chain to form the complete DNA polymerase III complex.</text>
</comment>
<dbReference type="STRING" id="1454003.AW10_00654"/>
<evidence type="ECO:0000256" key="2">
    <source>
        <dbReference type="ARBA" id="ARBA00025483"/>
    </source>
</evidence>
<evidence type="ECO:0000313" key="8">
    <source>
        <dbReference type="Proteomes" id="UP000021816"/>
    </source>
</evidence>
<dbReference type="PANTHER" id="PTHR30231">
    <property type="entry name" value="DNA POLYMERASE III SUBUNIT EPSILON"/>
    <property type="match status" value="1"/>
</dbReference>
<dbReference type="NCBIfam" id="TIGR00573">
    <property type="entry name" value="dnaq"/>
    <property type="match status" value="1"/>
</dbReference>
<evidence type="ECO:0000256" key="4">
    <source>
        <dbReference type="ARBA" id="ARBA00049244"/>
    </source>
</evidence>
<evidence type="ECO:0000256" key="5">
    <source>
        <dbReference type="SAM" id="MobiDB-lite"/>
    </source>
</evidence>
<dbReference type="InterPro" id="IPR012337">
    <property type="entry name" value="RNaseH-like_sf"/>
</dbReference>
<dbReference type="CDD" id="cd06127">
    <property type="entry name" value="DEDDh"/>
    <property type="match status" value="1"/>
</dbReference>
<dbReference type="Gene3D" id="3.30.420.10">
    <property type="entry name" value="Ribonuclease H-like superfamily/Ribonuclease H"/>
    <property type="match status" value="1"/>
</dbReference>
<evidence type="ECO:0000256" key="1">
    <source>
        <dbReference type="ARBA" id="ARBA00012417"/>
    </source>
</evidence>
<keyword evidence="7" id="KW-0378">Hydrolase</keyword>
<dbReference type="GO" id="GO:0045004">
    <property type="term" value="P:DNA replication proofreading"/>
    <property type="evidence" value="ECO:0007669"/>
    <property type="project" value="TreeGrafter"/>
</dbReference>
<dbReference type="InterPro" id="IPR006054">
    <property type="entry name" value="DnaQ"/>
</dbReference>
<evidence type="ECO:0000256" key="3">
    <source>
        <dbReference type="ARBA" id="ARBA00026073"/>
    </source>
</evidence>
<dbReference type="GO" id="GO:0003677">
    <property type="term" value="F:DNA binding"/>
    <property type="evidence" value="ECO:0007669"/>
    <property type="project" value="InterPro"/>
</dbReference>
<dbReference type="PANTHER" id="PTHR30231:SF37">
    <property type="entry name" value="EXODEOXYRIBONUCLEASE 10"/>
    <property type="match status" value="1"/>
</dbReference>
<dbReference type="InterPro" id="IPR013520">
    <property type="entry name" value="Ribonucl_H"/>
</dbReference>
<reference evidence="7 8" key="1">
    <citation type="submission" date="2014-02" db="EMBL/GenBank/DDBJ databases">
        <title>Expanding our view of genomic diversity in Candidatus Accumulibacter clades.</title>
        <authorList>
            <person name="Skennerton C.T."/>
            <person name="Barr J.J."/>
            <person name="Slater F.R."/>
            <person name="Bond P.L."/>
            <person name="Tyson G.W."/>
        </authorList>
    </citation>
    <scope>NUCLEOTIDE SEQUENCE [LARGE SCALE GENOMIC DNA]</scope>
    <source>
        <strain evidence="8">BA-92</strain>
    </source>
</reference>
<protein>
    <recommendedName>
        <fullName evidence="1">DNA-directed DNA polymerase</fullName>
        <ecNumber evidence="1">2.7.7.7</ecNumber>
    </recommendedName>
</protein>
<dbReference type="Pfam" id="PF00929">
    <property type="entry name" value="RNase_T"/>
    <property type="match status" value="1"/>
</dbReference>
<comment type="function">
    <text evidence="2">DNA polymerase III is a complex, multichain enzyme responsible for most of the replicative synthesis in bacteria. The epsilon subunit contain the editing function and is a proofreading 3'-5' exonuclease.</text>
</comment>
<dbReference type="EMBL" id="JEMX01000012">
    <property type="protein sequence ID" value="EXI82207.1"/>
    <property type="molecule type" value="Genomic_DNA"/>
</dbReference>
<gene>
    <name evidence="7" type="primary">cho</name>
    <name evidence="7" type="ORF">AW10_00654</name>
</gene>
<sequence length="481" mass="53354">MNPAVAPEALVFVDLETSGANFANDRIIEVGLVEVDSEGAREWSALVNPEAPVSSFITGLTGIDDAMLSTAPTFAQLAPSLLERLRGRLLIAHNARFDYGFLRCEFKRLGIEFRAPTLCTVKLSRKLFPQHHRHNLDSLVVRHGLAVAGSRHRALADARLLWDLWRCWHGQLPVETMRSVVAHIVGRPQLPAQLDAALIDDLPEAAGAYAFYGEDDRLLLLRRASNLRQQVLAHFTTTKHDTPLLRDLRRVDWRDAAGDLGARLREIEMSRSAAQSGPQTRPQGSGDGPGAAAKALCSWQLRALQNGNFRPELVLAEDIDFAIADDLFGLYPSHREASRSLRKLADAHRLCYKLLGLDDSAKPGACAAYRQKSCRGVCIGKETIALHSARVLTALAKFKLKPWPYKGPLLLRERDEFGMREEFHLVDRWRLVASVANEEALQARLADGPTGLPFDPDTYRVIGRFLQAGKIGIRPLPPFSL</sequence>
<dbReference type="GO" id="GO:0003887">
    <property type="term" value="F:DNA-directed DNA polymerase activity"/>
    <property type="evidence" value="ECO:0007669"/>
    <property type="project" value="UniProtKB-EC"/>
</dbReference>
<accession>A0A011PYZ7</accession>
<evidence type="ECO:0000259" key="6">
    <source>
        <dbReference type="SMART" id="SM00479"/>
    </source>
</evidence>
<dbReference type="GO" id="GO:0005829">
    <property type="term" value="C:cytosol"/>
    <property type="evidence" value="ECO:0007669"/>
    <property type="project" value="TreeGrafter"/>
</dbReference>
<dbReference type="InterPro" id="IPR036397">
    <property type="entry name" value="RNaseH_sf"/>
</dbReference>
<dbReference type="SUPFAM" id="SSF53098">
    <property type="entry name" value="Ribonuclease H-like"/>
    <property type="match status" value="1"/>
</dbReference>
<dbReference type="AlphaFoldDB" id="A0A011PYZ7"/>
<dbReference type="Proteomes" id="UP000021816">
    <property type="component" value="Unassembled WGS sequence"/>
</dbReference>
<evidence type="ECO:0000313" key="7">
    <source>
        <dbReference type="EMBL" id="EXI82207.1"/>
    </source>
</evidence>